<name>A0A0N4UZD9_ENTVE</name>
<accession>A0A0N4UZD9</accession>
<gene>
    <name evidence="1" type="ORF">EVEC_LOCUS2694</name>
</gene>
<dbReference type="EMBL" id="UXUI01007433">
    <property type="protein sequence ID" value="VDD87551.1"/>
    <property type="molecule type" value="Genomic_DNA"/>
</dbReference>
<dbReference type="Proteomes" id="UP000274131">
    <property type="component" value="Unassembled WGS sequence"/>
</dbReference>
<protein>
    <submittedName>
        <fullName evidence="1 3">Uncharacterized protein</fullName>
    </submittedName>
</protein>
<dbReference type="AlphaFoldDB" id="A0A0N4UZD9"/>
<sequence>MSNPRQIEWIANLVDFSRIFTEDSSTSPHSNLVNFATKKCGRCNCKVSFSKLF</sequence>
<reference evidence="3" key="1">
    <citation type="submission" date="2017-02" db="UniProtKB">
        <authorList>
            <consortium name="WormBaseParasite"/>
        </authorList>
    </citation>
    <scope>IDENTIFICATION</scope>
</reference>
<evidence type="ECO:0000313" key="2">
    <source>
        <dbReference type="Proteomes" id="UP000274131"/>
    </source>
</evidence>
<reference evidence="1 2" key="2">
    <citation type="submission" date="2018-10" db="EMBL/GenBank/DDBJ databases">
        <authorList>
            <consortium name="Pathogen Informatics"/>
        </authorList>
    </citation>
    <scope>NUCLEOTIDE SEQUENCE [LARGE SCALE GENOMIC DNA]</scope>
</reference>
<proteinExistence type="predicted"/>
<evidence type="ECO:0000313" key="3">
    <source>
        <dbReference type="WBParaSite" id="EVEC_0000298601-mRNA-1"/>
    </source>
</evidence>
<organism evidence="3">
    <name type="scientific">Enterobius vermicularis</name>
    <name type="common">Human pinworm</name>
    <dbReference type="NCBI Taxonomy" id="51028"/>
    <lineage>
        <taxon>Eukaryota</taxon>
        <taxon>Metazoa</taxon>
        <taxon>Ecdysozoa</taxon>
        <taxon>Nematoda</taxon>
        <taxon>Chromadorea</taxon>
        <taxon>Rhabditida</taxon>
        <taxon>Spirurina</taxon>
        <taxon>Oxyuridomorpha</taxon>
        <taxon>Oxyuroidea</taxon>
        <taxon>Oxyuridae</taxon>
        <taxon>Enterobius</taxon>
    </lineage>
</organism>
<evidence type="ECO:0000313" key="1">
    <source>
        <dbReference type="EMBL" id="VDD87551.1"/>
    </source>
</evidence>
<keyword evidence="2" id="KW-1185">Reference proteome</keyword>
<dbReference type="WBParaSite" id="EVEC_0000298601-mRNA-1">
    <property type="protein sequence ID" value="EVEC_0000298601-mRNA-1"/>
    <property type="gene ID" value="EVEC_0000298601"/>
</dbReference>